<comment type="caution">
    <text evidence="2">The sequence shown here is derived from an EMBL/GenBank/DDBJ whole genome shotgun (WGS) entry which is preliminary data.</text>
</comment>
<evidence type="ECO:0000313" key="2">
    <source>
        <dbReference type="EMBL" id="KAA6332700.1"/>
    </source>
</evidence>
<evidence type="ECO:0000259" key="1">
    <source>
        <dbReference type="Pfam" id="PF04326"/>
    </source>
</evidence>
<proteinExistence type="predicted"/>
<gene>
    <name evidence="2" type="ORF">EZS27_018824</name>
</gene>
<feature type="domain" description="Schlafen AlbA-2" evidence="1">
    <location>
        <begin position="14"/>
        <end position="59"/>
    </location>
</feature>
<reference evidence="2" key="1">
    <citation type="submission" date="2019-03" db="EMBL/GenBank/DDBJ databases">
        <title>Single cell metagenomics reveals metabolic interactions within the superorganism composed of flagellate Streblomastix strix and complex community of Bacteroidetes bacteria on its surface.</title>
        <authorList>
            <person name="Treitli S.C."/>
            <person name="Kolisko M."/>
            <person name="Husnik F."/>
            <person name="Keeling P."/>
            <person name="Hampl V."/>
        </authorList>
    </citation>
    <scope>NUCLEOTIDE SEQUENCE</scope>
    <source>
        <strain evidence="2">STM</strain>
    </source>
</reference>
<dbReference type="PANTHER" id="PTHR30595:SF6">
    <property type="entry name" value="SCHLAFEN ALBA-2 DOMAIN-CONTAINING PROTEIN"/>
    <property type="match status" value="1"/>
</dbReference>
<accession>A0A5J4RHT0</accession>
<dbReference type="EMBL" id="SNRY01001207">
    <property type="protein sequence ID" value="KAA6332700.1"/>
    <property type="molecule type" value="Genomic_DNA"/>
</dbReference>
<organism evidence="2">
    <name type="scientific">termite gut metagenome</name>
    <dbReference type="NCBI Taxonomy" id="433724"/>
    <lineage>
        <taxon>unclassified sequences</taxon>
        <taxon>metagenomes</taxon>
        <taxon>organismal metagenomes</taxon>
    </lineage>
</organism>
<dbReference type="PANTHER" id="PTHR30595">
    <property type="entry name" value="GLPR-RELATED TRANSCRIPTIONAL REPRESSOR"/>
    <property type="match status" value="1"/>
</dbReference>
<dbReference type="AlphaFoldDB" id="A0A5J4RHT0"/>
<dbReference type="Gene3D" id="3.30.950.30">
    <property type="entry name" value="Schlafen, AAA domain"/>
    <property type="match status" value="1"/>
</dbReference>
<dbReference type="InterPro" id="IPR038461">
    <property type="entry name" value="Schlafen_AlbA_2_dom_sf"/>
</dbReference>
<protein>
    <recommendedName>
        <fullName evidence="1">Schlafen AlbA-2 domain-containing protein</fullName>
    </recommendedName>
</protein>
<sequence>MTANELKHIIPQGETTVVQFKKQADDAYKMGTEMVAFCNSQGGLLIIGVDDKTGAIIGLTF</sequence>
<dbReference type="InterPro" id="IPR007421">
    <property type="entry name" value="Schlafen_AlbA_2_dom"/>
</dbReference>
<feature type="non-terminal residue" evidence="2">
    <location>
        <position position="61"/>
    </location>
</feature>
<name>A0A5J4RHT0_9ZZZZ</name>
<dbReference type="Pfam" id="PF04326">
    <property type="entry name" value="SLFN_AlbA_2"/>
    <property type="match status" value="1"/>
</dbReference>